<dbReference type="AlphaFoldDB" id="A0A2P2P0Q8"/>
<evidence type="ECO:0000313" key="1">
    <source>
        <dbReference type="EMBL" id="MBX48307.1"/>
    </source>
</evidence>
<name>A0A2P2P0Q8_RHIMU</name>
<organism evidence="1">
    <name type="scientific">Rhizophora mucronata</name>
    <name type="common">Asiatic mangrove</name>
    <dbReference type="NCBI Taxonomy" id="61149"/>
    <lineage>
        <taxon>Eukaryota</taxon>
        <taxon>Viridiplantae</taxon>
        <taxon>Streptophyta</taxon>
        <taxon>Embryophyta</taxon>
        <taxon>Tracheophyta</taxon>
        <taxon>Spermatophyta</taxon>
        <taxon>Magnoliopsida</taxon>
        <taxon>eudicotyledons</taxon>
        <taxon>Gunneridae</taxon>
        <taxon>Pentapetalae</taxon>
        <taxon>rosids</taxon>
        <taxon>fabids</taxon>
        <taxon>Malpighiales</taxon>
        <taxon>Rhizophoraceae</taxon>
        <taxon>Rhizophora</taxon>
    </lineage>
</organism>
<reference evidence="1" key="1">
    <citation type="submission" date="2018-02" db="EMBL/GenBank/DDBJ databases">
        <title>Rhizophora mucronata_Transcriptome.</title>
        <authorList>
            <person name="Meera S.P."/>
            <person name="Sreeshan A."/>
            <person name="Augustine A."/>
        </authorList>
    </citation>
    <scope>NUCLEOTIDE SEQUENCE</scope>
    <source>
        <tissue evidence="1">Leaf</tissue>
    </source>
</reference>
<dbReference type="EMBL" id="GGEC01067823">
    <property type="protein sequence ID" value="MBX48307.1"/>
    <property type="molecule type" value="Transcribed_RNA"/>
</dbReference>
<sequence>MAITLSPLLTISYPVEPIPKMLMSFGFLLEDWAASTTAAAAVDIVPEAAMGFELLNTKF</sequence>
<proteinExistence type="predicted"/>
<accession>A0A2P2P0Q8</accession>
<protein>
    <submittedName>
        <fullName evidence="1">Uncharacterized protein</fullName>
    </submittedName>
</protein>